<evidence type="ECO:0000256" key="10">
    <source>
        <dbReference type="SAM" id="MobiDB-lite"/>
    </source>
</evidence>
<evidence type="ECO:0000256" key="4">
    <source>
        <dbReference type="ARBA" id="ARBA00022692"/>
    </source>
</evidence>
<dbReference type="InterPro" id="IPR012910">
    <property type="entry name" value="Plug_dom"/>
</dbReference>
<feature type="domain" description="TonB-dependent receptor plug" evidence="13">
    <location>
        <begin position="47"/>
        <end position="151"/>
    </location>
</feature>
<dbReference type="AlphaFoldDB" id="A0AA94EFJ4"/>
<dbReference type="Gene3D" id="2.170.130.10">
    <property type="entry name" value="TonB-dependent receptor, plug domain"/>
    <property type="match status" value="1"/>
</dbReference>
<comment type="caution">
    <text evidence="14">The sequence shown here is derived from an EMBL/GenBank/DDBJ whole genome shotgun (WGS) entry which is preliminary data.</text>
</comment>
<evidence type="ECO:0000256" key="2">
    <source>
        <dbReference type="ARBA" id="ARBA00022448"/>
    </source>
</evidence>
<dbReference type="PROSITE" id="PS51257">
    <property type="entry name" value="PROKAR_LIPOPROTEIN"/>
    <property type="match status" value="1"/>
</dbReference>
<dbReference type="Pfam" id="PF07715">
    <property type="entry name" value="Plug"/>
    <property type="match status" value="1"/>
</dbReference>
<evidence type="ECO:0000256" key="6">
    <source>
        <dbReference type="ARBA" id="ARBA00023136"/>
    </source>
</evidence>
<keyword evidence="15" id="KW-1185">Reference proteome</keyword>
<sequence>MKLNAITLSVLSMTACAASAQQAAETTQQPVDETIVIRANPLNKTALESTQPVNIISGDELKQKHSQTLGETLALEPGINNTHYTAGAGSPIIRGLDGPRVKVTQNGLDSGDVSRGSPDHAVTTETSSAEQIEVLRGPATLLYGSGAIGGVINVVDGRIPAEPVYGLSGNANLRGATVNDQKEASYNITAGNGSWTFYADAHYRRADDFETPTFLNDEGEVVDVVENSFADSDGASLGTSYHGDWGYFGVSYEALNMQYGIPGHAHEDHGHEEEEEHEDEHGALEEHDEHDEHEGEALPFADLEQQRWQFAGQFNAPLQGFEALEFRAGLTDYQHSEVEGDILGTQFKNQQKELRVIAKHEPLGGWSGALGYQWDISDKQAFGAEAFTPDTSRRSQGVFWLVEQEFGDHHVDLGARYERTTLASDDVRLDTFNSVSASAGYLYHFDKFSSVSVNLSHAERAPSATEVFANGEHFATRTYELGTFYELHAEDNGEYHIEEAGHALNTETSNNIDVGFHYENEQLHAELNVFYNRVDDFIYERFTGISSNLLHTDEGHEEAHEEGHEEGHEEPHDEHDHGAEEGLQVVQFAQTDAELYGYELDLSYRIDDQWSLHGFSDYTRAKQRGGDDLPRIPAQRVGIEARYQAQQWDAALGYTRYLEQDRIATNETVTPAFGLLDARLNYYPQWLAQYGATVYLKGENLTNQLGLVHSSFLKDDVPMAGRNLQLGVSINF</sequence>
<evidence type="ECO:0000313" key="15">
    <source>
        <dbReference type="Proteomes" id="UP000286680"/>
    </source>
</evidence>
<evidence type="ECO:0000313" key="14">
    <source>
        <dbReference type="EMBL" id="RUO44903.1"/>
    </source>
</evidence>
<reference evidence="15" key="1">
    <citation type="journal article" date="2018" name="Front. Microbiol.">
        <title>Genome-Based Analysis Reveals the Taxonomy and Diversity of the Family Idiomarinaceae.</title>
        <authorList>
            <person name="Liu Y."/>
            <person name="Lai Q."/>
            <person name="Shao Z."/>
        </authorList>
    </citation>
    <scope>NUCLEOTIDE SEQUENCE [LARGE SCALE GENOMIC DNA]</scope>
    <source>
        <strain evidence="15">SN-14</strain>
    </source>
</reference>
<keyword evidence="4 8" id="KW-0812">Transmembrane</keyword>
<gene>
    <name evidence="14" type="ORF">CWE23_02410</name>
</gene>
<dbReference type="GO" id="GO:0044718">
    <property type="term" value="P:siderophore transmembrane transport"/>
    <property type="evidence" value="ECO:0007669"/>
    <property type="project" value="TreeGrafter"/>
</dbReference>
<feature type="region of interest" description="Disordered" evidence="10">
    <location>
        <begin position="107"/>
        <end position="127"/>
    </location>
</feature>
<dbReference type="GO" id="GO:0015344">
    <property type="term" value="F:siderophore uptake transmembrane transporter activity"/>
    <property type="evidence" value="ECO:0007669"/>
    <property type="project" value="TreeGrafter"/>
</dbReference>
<keyword evidence="7 8" id="KW-0998">Cell outer membrane</keyword>
<keyword evidence="5 9" id="KW-0798">TonB box</keyword>
<evidence type="ECO:0000256" key="5">
    <source>
        <dbReference type="ARBA" id="ARBA00023077"/>
    </source>
</evidence>
<keyword evidence="6 8" id="KW-0472">Membrane</keyword>
<feature type="compositionally biased region" description="Basic and acidic residues" evidence="10">
    <location>
        <begin position="279"/>
        <end position="295"/>
    </location>
</feature>
<evidence type="ECO:0000256" key="11">
    <source>
        <dbReference type="SAM" id="SignalP"/>
    </source>
</evidence>
<evidence type="ECO:0000256" key="7">
    <source>
        <dbReference type="ARBA" id="ARBA00023237"/>
    </source>
</evidence>
<feature type="region of interest" description="Disordered" evidence="10">
    <location>
        <begin position="264"/>
        <end position="295"/>
    </location>
</feature>
<evidence type="ECO:0000259" key="13">
    <source>
        <dbReference type="Pfam" id="PF07715"/>
    </source>
</evidence>
<dbReference type="InterPro" id="IPR039426">
    <property type="entry name" value="TonB-dep_rcpt-like"/>
</dbReference>
<comment type="subcellular location">
    <subcellularLocation>
        <location evidence="1 8">Cell outer membrane</location>
        <topology evidence="1 8">Multi-pass membrane protein</topology>
    </subcellularLocation>
</comment>
<organism evidence="14 15">
    <name type="scientific">Idiomarina aquatica</name>
    <dbReference type="NCBI Taxonomy" id="1327752"/>
    <lineage>
        <taxon>Bacteria</taxon>
        <taxon>Pseudomonadati</taxon>
        <taxon>Pseudomonadota</taxon>
        <taxon>Gammaproteobacteria</taxon>
        <taxon>Alteromonadales</taxon>
        <taxon>Idiomarinaceae</taxon>
        <taxon>Idiomarina</taxon>
    </lineage>
</organism>
<dbReference type="SUPFAM" id="SSF56935">
    <property type="entry name" value="Porins"/>
    <property type="match status" value="1"/>
</dbReference>
<dbReference type="PANTHER" id="PTHR30069:SF40">
    <property type="entry name" value="TONB-DEPENDENT RECEPTOR NMB0964-RELATED"/>
    <property type="match status" value="1"/>
</dbReference>
<keyword evidence="3 8" id="KW-1134">Transmembrane beta strand</keyword>
<dbReference type="Gene3D" id="2.40.170.20">
    <property type="entry name" value="TonB-dependent receptor, beta-barrel domain"/>
    <property type="match status" value="1"/>
</dbReference>
<evidence type="ECO:0000256" key="9">
    <source>
        <dbReference type="RuleBase" id="RU003357"/>
    </source>
</evidence>
<proteinExistence type="inferred from homology"/>
<dbReference type="PROSITE" id="PS52016">
    <property type="entry name" value="TONB_DEPENDENT_REC_3"/>
    <property type="match status" value="1"/>
</dbReference>
<evidence type="ECO:0000256" key="3">
    <source>
        <dbReference type="ARBA" id="ARBA00022452"/>
    </source>
</evidence>
<dbReference type="GO" id="GO:0009279">
    <property type="term" value="C:cell outer membrane"/>
    <property type="evidence" value="ECO:0007669"/>
    <property type="project" value="UniProtKB-SubCell"/>
</dbReference>
<comment type="similarity">
    <text evidence="8 9">Belongs to the TonB-dependent receptor family.</text>
</comment>
<dbReference type="InterPro" id="IPR036942">
    <property type="entry name" value="Beta-barrel_TonB_sf"/>
</dbReference>
<name>A0AA94EFJ4_9GAMM</name>
<dbReference type="InterPro" id="IPR037066">
    <property type="entry name" value="Plug_dom_sf"/>
</dbReference>
<evidence type="ECO:0000256" key="8">
    <source>
        <dbReference type="PROSITE-ProRule" id="PRU01360"/>
    </source>
</evidence>
<feature type="region of interest" description="Disordered" evidence="10">
    <location>
        <begin position="554"/>
        <end position="577"/>
    </location>
</feature>
<keyword evidence="2 8" id="KW-0813">Transport</keyword>
<accession>A0AA94EFJ4</accession>
<feature type="domain" description="TonB-dependent receptor-like beta-barrel" evidence="12">
    <location>
        <begin position="330"/>
        <end position="701"/>
    </location>
</feature>
<dbReference type="Proteomes" id="UP000286680">
    <property type="component" value="Unassembled WGS sequence"/>
</dbReference>
<dbReference type="Pfam" id="PF00593">
    <property type="entry name" value="TonB_dep_Rec_b-barrel"/>
    <property type="match status" value="1"/>
</dbReference>
<evidence type="ECO:0008006" key="16">
    <source>
        <dbReference type="Google" id="ProtNLM"/>
    </source>
</evidence>
<dbReference type="EMBL" id="PIPS01000001">
    <property type="protein sequence ID" value="RUO44903.1"/>
    <property type="molecule type" value="Genomic_DNA"/>
</dbReference>
<evidence type="ECO:0000259" key="12">
    <source>
        <dbReference type="Pfam" id="PF00593"/>
    </source>
</evidence>
<protein>
    <recommendedName>
        <fullName evidence="16">Iron complex outermembrane receptor protein</fullName>
    </recommendedName>
</protein>
<dbReference type="PANTHER" id="PTHR30069">
    <property type="entry name" value="TONB-DEPENDENT OUTER MEMBRANE RECEPTOR"/>
    <property type="match status" value="1"/>
</dbReference>
<evidence type="ECO:0000256" key="1">
    <source>
        <dbReference type="ARBA" id="ARBA00004571"/>
    </source>
</evidence>
<feature type="signal peptide" evidence="11">
    <location>
        <begin position="1"/>
        <end position="23"/>
    </location>
</feature>
<dbReference type="RefSeq" id="WP_126819272.1">
    <property type="nucleotide sequence ID" value="NZ_PIPS01000001.1"/>
</dbReference>
<keyword evidence="11" id="KW-0732">Signal</keyword>
<dbReference type="InterPro" id="IPR000531">
    <property type="entry name" value="Beta-barrel_TonB"/>
</dbReference>
<feature type="chain" id="PRO_5041724125" description="Iron complex outermembrane receptor protein" evidence="11">
    <location>
        <begin position="24"/>
        <end position="732"/>
    </location>
</feature>